<feature type="transmembrane region" description="Helical" evidence="1">
    <location>
        <begin position="73"/>
        <end position="99"/>
    </location>
</feature>
<keyword evidence="1" id="KW-1133">Transmembrane helix</keyword>
<dbReference type="EMBL" id="SRPO01000508">
    <property type="protein sequence ID" value="KAG5931914.1"/>
    <property type="molecule type" value="Genomic_DNA"/>
</dbReference>
<organism evidence="3 4">
    <name type="scientific">Claviceps pazoutovae</name>
    <dbReference type="NCBI Taxonomy" id="1649127"/>
    <lineage>
        <taxon>Eukaryota</taxon>
        <taxon>Fungi</taxon>
        <taxon>Dikarya</taxon>
        <taxon>Ascomycota</taxon>
        <taxon>Pezizomycotina</taxon>
        <taxon>Sordariomycetes</taxon>
        <taxon>Hypocreomycetidae</taxon>
        <taxon>Hypocreales</taxon>
        <taxon>Clavicipitaceae</taxon>
        <taxon>Claviceps</taxon>
    </lineage>
</organism>
<dbReference type="InterPro" id="IPR017850">
    <property type="entry name" value="Alkaline_phosphatase_core_sf"/>
</dbReference>
<dbReference type="Pfam" id="PF00884">
    <property type="entry name" value="Sulfatase"/>
    <property type="match status" value="1"/>
</dbReference>
<evidence type="ECO:0000313" key="4">
    <source>
        <dbReference type="Proteomes" id="UP000706124"/>
    </source>
</evidence>
<feature type="transmembrane region" description="Helical" evidence="1">
    <location>
        <begin position="40"/>
        <end position="61"/>
    </location>
</feature>
<gene>
    <name evidence="3" type="ORF">E4U60_005684</name>
</gene>
<keyword evidence="4" id="KW-1185">Reference proteome</keyword>
<accession>A0A9P7M7G9</accession>
<dbReference type="Gene3D" id="3.40.720.10">
    <property type="entry name" value="Alkaline Phosphatase, subunit A"/>
    <property type="match status" value="1"/>
</dbReference>
<evidence type="ECO:0000259" key="2">
    <source>
        <dbReference type="Pfam" id="PF00884"/>
    </source>
</evidence>
<evidence type="ECO:0000256" key="1">
    <source>
        <dbReference type="SAM" id="Phobius"/>
    </source>
</evidence>
<dbReference type="PANTHER" id="PTHR43751:SF3">
    <property type="entry name" value="SULFATASE N-TERMINAL DOMAIN-CONTAINING PROTEIN"/>
    <property type="match status" value="1"/>
</dbReference>
<comment type="caution">
    <text evidence="3">The sequence shown here is derived from an EMBL/GenBank/DDBJ whole genome shotgun (WGS) entry which is preliminary data.</text>
</comment>
<dbReference type="PANTHER" id="PTHR43751">
    <property type="entry name" value="SULFATASE"/>
    <property type="match status" value="1"/>
</dbReference>
<evidence type="ECO:0000313" key="3">
    <source>
        <dbReference type="EMBL" id="KAG5931914.1"/>
    </source>
</evidence>
<feature type="transmembrane region" description="Helical" evidence="1">
    <location>
        <begin position="119"/>
        <end position="143"/>
    </location>
</feature>
<dbReference type="Proteomes" id="UP000706124">
    <property type="component" value="Unassembled WGS sequence"/>
</dbReference>
<dbReference type="SUPFAM" id="SSF53649">
    <property type="entry name" value="Alkaline phosphatase-like"/>
    <property type="match status" value="1"/>
</dbReference>
<dbReference type="InterPro" id="IPR052701">
    <property type="entry name" value="GAG_Ulvan_Degrading_Sulfatases"/>
</dbReference>
<feature type="transmembrane region" description="Helical" evidence="1">
    <location>
        <begin position="229"/>
        <end position="248"/>
    </location>
</feature>
<feature type="domain" description="Sulfatase N-terminal" evidence="2">
    <location>
        <begin position="428"/>
        <end position="717"/>
    </location>
</feature>
<dbReference type="AlphaFoldDB" id="A0A9P7M7G9"/>
<name>A0A9P7M7G9_9HYPO</name>
<keyword evidence="1" id="KW-0472">Membrane</keyword>
<keyword evidence="1" id="KW-0812">Transmembrane</keyword>
<reference evidence="3 4" key="1">
    <citation type="journal article" date="2020" name="bioRxiv">
        <title>Whole genome comparisons of ergot fungi reveals the divergence and evolution of species within the genus Claviceps are the result of varying mechanisms driving genome evolution and host range expansion.</title>
        <authorList>
            <person name="Wyka S.A."/>
            <person name="Mondo S.J."/>
            <person name="Liu M."/>
            <person name="Dettman J."/>
            <person name="Nalam V."/>
            <person name="Broders K.D."/>
        </authorList>
    </citation>
    <scope>NUCLEOTIDE SEQUENCE [LARGE SCALE GENOMIC DNA]</scope>
    <source>
        <strain evidence="3 4">CCC 1485</strain>
    </source>
</reference>
<protein>
    <recommendedName>
        <fullName evidence="2">Sulfatase N-terminal domain-containing protein</fullName>
    </recommendedName>
</protein>
<proteinExistence type="predicted"/>
<dbReference type="OrthoDB" id="103349at2759"/>
<dbReference type="InterPro" id="IPR000917">
    <property type="entry name" value="Sulfatase_N"/>
</dbReference>
<sequence>MAARVTNRRFAFALAVVSVLAAKAVHIHTHVTALSRVHLLRWGYSFFAQDMFLLVFIRLLVDSWVFAAVRPVRMLATFAASILLAFVIALGAVHVSFFIVSGSEIHWRNIALAGDASSWSMFMSGTFSFMLVAFGGLAASFLLQDLVFALFGFGSNLVKWPVAAILRRIPLVNRIALHKVAYGQILQHESEHVHKAVDYYSDEESLFSNSAEKSEMAPSYSLRQWIKPLTYLFIGCALVGQVICFFIRPHESSLVFMSWTSALLPFVDFADSSPLLKHLAPVYDSGIGYTWDNKTAVHNVSSPAEISWALAQNMDFWQHYISQRQYSAADDPLRISNAKENTLASLGNTLADVPIRHVVVVILESTRKDVFPIRKDGLIRRKLMETYEDQKLPDKVEEKLRLLTPNANYITGDYNDSFPDAEGRARTGKRRGGINFNNAYTPSTYTLKSMVGTLCGSSPLIADWNLEYVHELPTPCLPHVFDAMNHIDVSHDDIKGEAAKHGGFDFISDKWQSLFMQSATMEFDHQKVLMENMGYLEGNMLTKEYLQGKQDQAPSHGVADLPEVNYFSIPETPLEDYLRDAFMLAKERQERVFLTHLTSTSHHPFGLPEEETYVAMANDGAMEDLSKYLNTIGFEDKWLGKVLAVLDDQGVANETLVVMVGDHGLSMPENDLNSAYYNPNVGNLHVPLVLSHPKLPVLHVDDAVTSLSILPTLLDLLIETGSLAPPHGSLAKSLMASNYEGQSLIRNLLKTSPTTGQGHWQFTVINPGRSMISVRDARQPHLHLVVPVVDNSEWSFVNLELDPEEKAPQQAFDFRAFMLKVEGAHGVEIAKWAEEGAFVARWWVEENGKRWHYGAYEDD</sequence>